<dbReference type="OrthoDB" id="3544406at2759"/>
<dbReference type="EMBL" id="JAPEIS010000007">
    <property type="protein sequence ID" value="KAJ8064262.1"/>
    <property type="molecule type" value="Genomic_DNA"/>
</dbReference>
<dbReference type="Proteomes" id="UP001152300">
    <property type="component" value="Unassembled WGS sequence"/>
</dbReference>
<comment type="caution">
    <text evidence="2">The sequence shown here is derived from an EMBL/GenBank/DDBJ whole genome shotgun (WGS) entry which is preliminary data.</text>
</comment>
<organism evidence="2 3">
    <name type="scientific">Sclerotinia nivalis</name>
    <dbReference type="NCBI Taxonomy" id="352851"/>
    <lineage>
        <taxon>Eukaryota</taxon>
        <taxon>Fungi</taxon>
        <taxon>Dikarya</taxon>
        <taxon>Ascomycota</taxon>
        <taxon>Pezizomycotina</taxon>
        <taxon>Leotiomycetes</taxon>
        <taxon>Helotiales</taxon>
        <taxon>Sclerotiniaceae</taxon>
        <taxon>Sclerotinia</taxon>
    </lineage>
</organism>
<protein>
    <submittedName>
        <fullName evidence="2">Uncharacterized protein</fullName>
    </submittedName>
</protein>
<keyword evidence="3" id="KW-1185">Reference proteome</keyword>
<reference evidence="2" key="1">
    <citation type="submission" date="2022-11" db="EMBL/GenBank/DDBJ databases">
        <title>Genome Resource of Sclerotinia nivalis Strain SnTB1, a Plant Pathogen Isolated from American Ginseng.</title>
        <authorList>
            <person name="Fan S."/>
        </authorList>
    </citation>
    <scope>NUCLEOTIDE SEQUENCE</scope>
    <source>
        <strain evidence="2">SnTB1</strain>
    </source>
</reference>
<feature type="region of interest" description="Disordered" evidence="1">
    <location>
        <begin position="435"/>
        <end position="457"/>
    </location>
</feature>
<evidence type="ECO:0000313" key="2">
    <source>
        <dbReference type="EMBL" id="KAJ8064262.1"/>
    </source>
</evidence>
<sequence>MSTTLNQNNVFANYDDDVWFDAPEELFEDALESHDDDMVRWNELHAYVPNPEKNHYPELPTIVLQQKISAFYYREPAPFEEHDPNLQNLFRIEEALGTLQKNHSKAMKKEDRKFNSILSRFDEAIDQACGPENTRTDADLKEVRVWYTRRLNEVTRTQELLEREYMVEFKELEMQVIAIENEWHAHQKSLAEHREIIADRLVTEDRARWGLRRQKRLEHLNYGMQDVANEQYLKIQELEYEVEQLQQDNHKYSFITHQIILHGGGKMFAEANNIYAHHQKIYQRNKVLDFDANNRENEYFMMPNGQQQWADYNSYYNEVEYEGEEGRWYALYSRDHNKRAFAEMKYHLDMKKIILDEAEQRANPMWENHDSVQNWMAQIPNFFEGINVSSSGANDMFNESHPKKRAFSDYSEDEEINGQQGRKRLRPISVIPRTPTPPCMLGQTCQENSNDSQKSWEEPGYFGHDGLYYGHDGQYYGYGIHDNLRYIPDPSALSGNIRQRPIYIDSNNGGPPLRRSTPPPHRRRHKVTSRNKSRNPKSSVRRRYGTTPEHYYWN</sequence>
<feature type="compositionally biased region" description="Basic residues" evidence="1">
    <location>
        <begin position="520"/>
        <end position="544"/>
    </location>
</feature>
<feature type="compositionally biased region" description="Polar residues" evidence="1">
    <location>
        <begin position="443"/>
        <end position="453"/>
    </location>
</feature>
<gene>
    <name evidence="2" type="ORF">OCU04_006608</name>
</gene>
<proteinExistence type="predicted"/>
<evidence type="ECO:0000256" key="1">
    <source>
        <dbReference type="SAM" id="MobiDB-lite"/>
    </source>
</evidence>
<feature type="region of interest" description="Disordered" evidence="1">
    <location>
        <begin position="501"/>
        <end position="554"/>
    </location>
</feature>
<accession>A0A9X0DJT6</accession>
<evidence type="ECO:0000313" key="3">
    <source>
        <dbReference type="Proteomes" id="UP001152300"/>
    </source>
</evidence>
<name>A0A9X0DJT6_9HELO</name>
<dbReference type="AlphaFoldDB" id="A0A9X0DJT6"/>